<evidence type="ECO:0000313" key="2">
    <source>
        <dbReference type="Proteomes" id="UP001551695"/>
    </source>
</evidence>
<evidence type="ECO:0000313" key="1">
    <source>
        <dbReference type="EMBL" id="MEV0709638.1"/>
    </source>
</evidence>
<reference evidence="1 2" key="1">
    <citation type="submission" date="2024-06" db="EMBL/GenBank/DDBJ databases">
        <title>The Natural Products Discovery Center: Release of the First 8490 Sequenced Strains for Exploring Actinobacteria Biosynthetic Diversity.</title>
        <authorList>
            <person name="Kalkreuter E."/>
            <person name="Kautsar S.A."/>
            <person name="Yang D."/>
            <person name="Bader C.D."/>
            <person name="Teijaro C.N."/>
            <person name="Fluegel L."/>
            <person name="Davis C.M."/>
            <person name="Simpson J.R."/>
            <person name="Lauterbach L."/>
            <person name="Steele A.D."/>
            <person name="Gui C."/>
            <person name="Meng S."/>
            <person name="Li G."/>
            <person name="Viehrig K."/>
            <person name="Ye F."/>
            <person name="Su P."/>
            <person name="Kiefer A.F."/>
            <person name="Nichols A."/>
            <person name="Cepeda A.J."/>
            <person name="Yan W."/>
            <person name="Fan B."/>
            <person name="Jiang Y."/>
            <person name="Adhikari A."/>
            <person name="Zheng C.-J."/>
            <person name="Schuster L."/>
            <person name="Cowan T.M."/>
            <person name="Smanski M.J."/>
            <person name="Chevrette M.G."/>
            <person name="De Carvalho L.P.S."/>
            <person name="Shen B."/>
        </authorList>
    </citation>
    <scope>NUCLEOTIDE SEQUENCE [LARGE SCALE GENOMIC DNA]</scope>
    <source>
        <strain evidence="1 2">NPDC050403</strain>
    </source>
</reference>
<dbReference type="Proteomes" id="UP001551695">
    <property type="component" value="Unassembled WGS sequence"/>
</dbReference>
<evidence type="ECO:0008006" key="3">
    <source>
        <dbReference type="Google" id="ProtNLM"/>
    </source>
</evidence>
<comment type="caution">
    <text evidence="1">The sequence shown here is derived from an EMBL/GenBank/DDBJ whole genome shotgun (WGS) entry which is preliminary data.</text>
</comment>
<name>A0ABV3FWE7_9NOCA</name>
<organism evidence="1 2">
    <name type="scientific">Nocardia aurea</name>
    <dbReference type="NCBI Taxonomy" id="2144174"/>
    <lineage>
        <taxon>Bacteria</taxon>
        <taxon>Bacillati</taxon>
        <taxon>Actinomycetota</taxon>
        <taxon>Actinomycetes</taxon>
        <taxon>Mycobacteriales</taxon>
        <taxon>Nocardiaceae</taxon>
        <taxon>Nocardia</taxon>
    </lineage>
</organism>
<gene>
    <name evidence="1" type="ORF">AB0I48_18910</name>
</gene>
<accession>A0ABV3FWE7</accession>
<dbReference type="EMBL" id="JBFAKC010000007">
    <property type="protein sequence ID" value="MEV0709638.1"/>
    <property type="molecule type" value="Genomic_DNA"/>
</dbReference>
<proteinExistence type="predicted"/>
<protein>
    <recommendedName>
        <fullName evidence="3">DUF4760 domain-containing protein</fullName>
    </recommendedName>
</protein>
<dbReference type="RefSeq" id="WP_357785315.1">
    <property type="nucleotide sequence ID" value="NZ_JBFAKC010000007.1"/>
</dbReference>
<keyword evidence="2" id="KW-1185">Reference proteome</keyword>
<sequence>MTTAMVAALTAVLGVVIGRLWDNRSESSRWRRDQKTASYQGFIEEFQSVCEVMRALATVDPGGAGSYAERVEHVRIDDFKGWDSAFNAVRLHGSTRVVDVATQLDLEITDLFYQVAEHQLSVDGWKQARVPARQAFDRFVVAARDELR</sequence>